<protein>
    <submittedName>
        <fullName evidence="1">Uncharacterized protein</fullName>
    </submittedName>
</protein>
<accession>A0A161WZ61</accession>
<dbReference type="Proteomes" id="UP000076603">
    <property type="component" value="Unassembled WGS sequence"/>
</dbReference>
<dbReference type="EMBL" id="LWAE01000002">
    <property type="protein sequence ID" value="KZL92418.1"/>
    <property type="molecule type" value="Genomic_DNA"/>
</dbReference>
<dbReference type="AlphaFoldDB" id="A0A161WZ61"/>
<comment type="caution">
    <text evidence="1">The sequence shown here is derived from an EMBL/GenBank/DDBJ whole genome shotgun (WGS) entry which is preliminary data.</text>
</comment>
<evidence type="ECO:0000313" key="1">
    <source>
        <dbReference type="EMBL" id="KZL92418.1"/>
    </source>
</evidence>
<evidence type="ECO:0000313" key="2">
    <source>
        <dbReference type="Proteomes" id="UP000076603"/>
    </source>
</evidence>
<dbReference type="PATRIC" id="fig|1121326.3.peg.2222"/>
<name>A0A161WZ61_9CLOT</name>
<keyword evidence="2" id="KW-1185">Reference proteome</keyword>
<organism evidence="1 2">
    <name type="scientific">Clostridium magnum DSM 2767</name>
    <dbReference type="NCBI Taxonomy" id="1121326"/>
    <lineage>
        <taxon>Bacteria</taxon>
        <taxon>Bacillati</taxon>
        <taxon>Bacillota</taxon>
        <taxon>Clostridia</taxon>
        <taxon>Eubacteriales</taxon>
        <taxon>Clostridiaceae</taxon>
        <taxon>Clostridium</taxon>
    </lineage>
</organism>
<gene>
    <name evidence="1" type="ORF">CLMAG_22270</name>
</gene>
<reference evidence="1 2" key="1">
    <citation type="submission" date="2016-04" db="EMBL/GenBank/DDBJ databases">
        <title>Genome sequence of Clostridium magnum DSM 2767.</title>
        <authorList>
            <person name="Poehlein A."/>
            <person name="Uhlig R."/>
            <person name="Fischer R."/>
            <person name="Bahl H."/>
            <person name="Daniel R."/>
        </authorList>
    </citation>
    <scope>NUCLEOTIDE SEQUENCE [LARGE SCALE GENOMIC DNA]</scope>
    <source>
        <strain evidence="1 2">DSM 2767</strain>
    </source>
</reference>
<sequence>MIYTNIKINDRLQQVIIVTNIEFGDLKIDKEIFKELNNDLKIIANLLTLHIRFNGKEVEDVRRLVFNYSSLLCPINDPSLTSYSFVPDYVQFI</sequence>
<dbReference type="RefSeq" id="WP_066621881.1">
    <property type="nucleotide sequence ID" value="NZ_FQXL01000004.1"/>
</dbReference>
<proteinExistence type="predicted"/>